<sequence>MSSSSAQDTCALPVAMTLPSCVLMGTEFTKINNSNKGSKIRIIKYDPVLQRLTWDSRKLGVIQLEWISCIKAANSIQDFPSTAQETIPNRLVIYYSHKGIERRLNLIAPTKSIAQEWYNYLSEKMVNSEHFSTKTLNNFCNAFDKHLESWLRQHWAVVDKNKDGKITLKEFKTFLNLINYECTDSELKSLFKNIDNQASNYLNFETTKNLYYFLQSRPEVHTLYTSIISQSKSTSLSEEDFYNFLRIQQKENHSPEMLKSIFHRYSQGNPLGLSEQQFLYYLCSEDNSALRSIEELPKHDMDYPLNDYWINSSHNTYLTGDQIKSSSSTSMYKDALLKGCRCVELDCWDGPKGEPIIYHGYTLTSKILFKDVIETIHDHAFTASPYPVILSLEVHCSLAQQDMIATHLKSILGDSLVTSRLEDPSIEPQNLRLPSPNQLLRKIIIKGKSLELKGSSQSGSDSPKKTESPGIRPPMVDGYFTGNEPLLPKDESESPTKAEKKTKVKVSKLLSDLTPYCQAKKFKDFQHSLENFQYFQMSSFSEASLLESFNKGSLKPRILDFLRHNQRFLSRVYPDGLRIDSSNFNPLPFWLAGFQLVALNYQKFDLGMMINQSMFRQNRQLGYILKPEYMRQLNPDLPPPEPTKYHLQVRVISGQNLPKPADEATGEVIDPLVEIEMVTVEHGLQFSSGQATSPGVQSIINMREELFSTSAPVGELAQIVVRRSLKSEVVMNNGFNPSWTLNAVFSFSSPELSFLRFKVIEFNKRTSNSIIGQFCVRLADLKPGYRHIPILNNNGVEYPFASLFILTNIEEYTDPSVQLKIRPNEVTNYQYLPPTPLSHNTSPNEPTVVKYLDSDIHAPHTS</sequence>
<gene>
    <name evidence="1" type="primary">PLCD1_1</name>
    <name evidence="1" type="ORF">DSO57_1004038</name>
</gene>
<keyword evidence="1" id="KW-0378">Hydrolase</keyword>
<accession>A0ACC2T893</accession>
<dbReference type="EMBL" id="QTSX02003560">
    <property type="protein sequence ID" value="KAJ9070788.1"/>
    <property type="molecule type" value="Genomic_DNA"/>
</dbReference>
<dbReference type="Proteomes" id="UP001165960">
    <property type="component" value="Unassembled WGS sequence"/>
</dbReference>
<comment type="caution">
    <text evidence="1">The sequence shown here is derived from an EMBL/GenBank/DDBJ whole genome shotgun (WGS) entry which is preliminary data.</text>
</comment>
<keyword evidence="2" id="KW-1185">Reference proteome</keyword>
<proteinExistence type="predicted"/>
<protein>
    <submittedName>
        <fullName evidence="1">1-phosphatidylinositol 4,5-bisphosphate phosphodiesterase delta-1</fullName>
        <ecNumber evidence="1">3.1.4.11</ecNumber>
    </submittedName>
</protein>
<dbReference type="EC" id="3.1.4.11" evidence="1"/>
<evidence type="ECO:0000313" key="2">
    <source>
        <dbReference type="Proteomes" id="UP001165960"/>
    </source>
</evidence>
<organism evidence="1 2">
    <name type="scientific">Entomophthora muscae</name>
    <dbReference type="NCBI Taxonomy" id="34485"/>
    <lineage>
        <taxon>Eukaryota</taxon>
        <taxon>Fungi</taxon>
        <taxon>Fungi incertae sedis</taxon>
        <taxon>Zoopagomycota</taxon>
        <taxon>Entomophthoromycotina</taxon>
        <taxon>Entomophthoromycetes</taxon>
        <taxon>Entomophthorales</taxon>
        <taxon>Entomophthoraceae</taxon>
        <taxon>Entomophthora</taxon>
    </lineage>
</organism>
<name>A0ACC2T893_9FUNG</name>
<reference evidence="1" key="1">
    <citation type="submission" date="2022-04" db="EMBL/GenBank/DDBJ databases">
        <title>Genome of the entomopathogenic fungus Entomophthora muscae.</title>
        <authorList>
            <person name="Elya C."/>
            <person name="Lovett B.R."/>
            <person name="Lee E."/>
            <person name="Macias A.M."/>
            <person name="Hajek A.E."/>
            <person name="De Bivort B.L."/>
            <person name="Kasson M.T."/>
            <person name="De Fine Licht H.H."/>
            <person name="Stajich J.E."/>
        </authorList>
    </citation>
    <scope>NUCLEOTIDE SEQUENCE</scope>
    <source>
        <strain evidence="1">Berkeley</strain>
    </source>
</reference>
<evidence type="ECO:0000313" key="1">
    <source>
        <dbReference type="EMBL" id="KAJ9070788.1"/>
    </source>
</evidence>